<comment type="similarity">
    <text evidence="1 7">Belongs to the eukaryotic diacylglycerol kinase family.</text>
</comment>
<dbReference type="AlphaFoldDB" id="A0AAV5BMZ2"/>
<dbReference type="InterPro" id="IPR016064">
    <property type="entry name" value="NAD/diacylglycerol_kinase_sf"/>
</dbReference>
<evidence type="ECO:0000256" key="5">
    <source>
        <dbReference type="ARBA" id="ARBA00022840"/>
    </source>
</evidence>
<reference evidence="9" key="2">
    <citation type="submission" date="2021-12" db="EMBL/GenBank/DDBJ databases">
        <title>Resequencing data analysis of finger millet.</title>
        <authorList>
            <person name="Hatakeyama M."/>
            <person name="Aluri S."/>
            <person name="Balachadran M.T."/>
            <person name="Sivarajan S.R."/>
            <person name="Poveda L."/>
            <person name="Shimizu-Inatsugi R."/>
            <person name="Schlapbach R."/>
            <person name="Sreeman S.M."/>
            <person name="Shimizu K.K."/>
        </authorList>
    </citation>
    <scope>NUCLEOTIDE SEQUENCE</scope>
</reference>
<dbReference type="Pfam" id="PF00609">
    <property type="entry name" value="DAGK_acc"/>
    <property type="match status" value="2"/>
</dbReference>
<sequence>MERAVQRTPSTAPSARVSIWESVRGCGLWGKEVDKADLRKQVVMPLYLRRAVAAAVAAKDEAAGVAAASAADGEAEKEVGPVVAPVVVFVNSKSGGRHGPELKVRLHELISEEQVFDLSVVKPSHFVQYGLGCLERLADQGDNRAKATREKMRIVVAGGDGTVGWVLGCLSDLYKMKREPVPPTGIIPLGTGNDLARSFGWGGSFPFGWRSAVKRYLSKAATAPICRLDSWQAAILMPEGEIKELPYALKKGEPTDLLEIAQETGTELPEKASCYKGVFYNYLSIGMDAQVAYGFHHLRDEKPYLAQGPVANKVPIETPPMLSLNIASPKPGRFVRRIQETEIEEALKRMKSGKAMGPDGIPIELIYAGYSCTQGWFCTPCAAGPQLSVRSLVILNLYNYGSGRHPWGDLKPEYLEKRGFVQAHSDDGLVEIFGLKEGWHASFVMAELIKAKHIAQVLSLFLSSLLHYILAKGEIIY</sequence>
<dbReference type="Pfam" id="PF00781">
    <property type="entry name" value="DAGK_cat"/>
    <property type="match status" value="1"/>
</dbReference>
<protein>
    <recommendedName>
        <fullName evidence="7">Diacylglycerol kinase</fullName>
        <shortName evidence="7">DAG kinase</shortName>
        <ecNumber evidence="7">2.7.1.107</ecNumber>
    </recommendedName>
</protein>
<evidence type="ECO:0000313" key="10">
    <source>
        <dbReference type="Proteomes" id="UP001054889"/>
    </source>
</evidence>
<evidence type="ECO:0000256" key="7">
    <source>
        <dbReference type="RuleBase" id="RU361128"/>
    </source>
</evidence>
<dbReference type="GO" id="GO:0016020">
    <property type="term" value="C:membrane"/>
    <property type="evidence" value="ECO:0007669"/>
    <property type="project" value="TreeGrafter"/>
</dbReference>
<dbReference type="Proteomes" id="UP001054889">
    <property type="component" value="Unassembled WGS sequence"/>
</dbReference>
<dbReference type="InterPro" id="IPR017438">
    <property type="entry name" value="ATP-NAD_kinase_N"/>
</dbReference>
<accession>A0AAV5BMZ2</accession>
<organism evidence="9 10">
    <name type="scientific">Eleusine coracana subsp. coracana</name>
    <dbReference type="NCBI Taxonomy" id="191504"/>
    <lineage>
        <taxon>Eukaryota</taxon>
        <taxon>Viridiplantae</taxon>
        <taxon>Streptophyta</taxon>
        <taxon>Embryophyta</taxon>
        <taxon>Tracheophyta</taxon>
        <taxon>Spermatophyta</taxon>
        <taxon>Magnoliopsida</taxon>
        <taxon>Liliopsida</taxon>
        <taxon>Poales</taxon>
        <taxon>Poaceae</taxon>
        <taxon>PACMAD clade</taxon>
        <taxon>Chloridoideae</taxon>
        <taxon>Cynodonteae</taxon>
        <taxon>Eleusininae</taxon>
        <taxon>Eleusine</taxon>
    </lineage>
</organism>
<evidence type="ECO:0000259" key="8">
    <source>
        <dbReference type="PROSITE" id="PS50146"/>
    </source>
</evidence>
<evidence type="ECO:0000256" key="2">
    <source>
        <dbReference type="ARBA" id="ARBA00022679"/>
    </source>
</evidence>
<dbReference type="GO" id="GO:0004143">
    <property type="term" value="F:ATP-dependent diacylglycerol kinase activity"/>
    <property type="evidence" value="ECO:0007669"/>
    <property type="project" value="UniProtKB-EC"/>
</dbReference>
<keyword evidence="3 7" id="KW-0547">Nucleotide-binding</keyword>
<dbReference type="EC" id="2.7.1.107" evidence="7"/>
<dbReference type="SMART" id="SM00046">
    <property type="entry name" value="DAGKc"/>
    <property type="match status" value="1"/>
</dbReference>
<dbReference type="InterPro" id="IPR037607">
    <property type="entry name" value="DGK"/>
</dbReference>
<dbReference type="Gene3D" id="3.40.50.10330">
    <property type="entry name" value="Probable inorganic polyphosphate/atp-NAD kinase, domain 1"/>
    <property type="match status" value="1"/>
</dbReference>
<dbReference type="GO" id="GO:0005524">
    <property type="term" value="F:ATP binding"/>
    <property type="evidence" value="ECO:0007669"/>
    <property type="project" value="UniProtKB-KW"/>
</dbReference>
<comment type="catalytic activity">
    <reaction evidence="7">
        <text>a 1,2-diacyl-sn-glycerol + ATP = a 1,2-diacyl-sn-glycero-3-phosphate + ADP + H(+)</text>
        <dbReference type="Rhea" id="RHEA:10272"/>
        <dbReference type="ChEBI" id="CHEBI:15378"/>
        <dbReference type="ChEBI" id="CHEBI:17815"/>
        <dbReference type="ChEBI" id="CHEBI:30616"/>
        <dbReference type="ChEBI" id="CHEBI:58608"/>
        <dbReference type="ChEBI" id="CHEBI:456216"/>
        <dbReference type="EC" id="2.7.1.107"/>
    </reaction>
</comment>
<dbReference type="PANTHER" id="PTHR11255">
    <property type="entry name" value="DIACYLGLYCEROL KINASE"/>
    <property type="match status" value="1"/>
</dbReference>
<keyword evidence="5 7" id="KW-0067">ATP-binding</keyword>
<dbReference type="EMBL" id="BQKI01000001">
    <property type="protein sequence ID" value="GJM87085.1"/>
    <property type="molecule type" value="Genomic_DNA"/>
</dbReference>
<dbReference type="PANTHER" id="PTHR11255:SF80">
    <property type="entry name" value="EYE-SPECIFIC DIACYLGLYCEROL KINASE"/>
    <property type="match status" value="1"/>
</dbReference>
<evidence type="ECO:0000256" key="4">
    <source>
        <dbReference type="ARBA" id="ARBA00022777"/>
    </source>
</evidence>
<keyword evidence="2 7" id="KW-0808">Transferase</keyword>
<dbReference type="PROSITE" id="PS50146">
    <property type="entry name" value="DAGK"/>
    <property type="match status" value="1"/>
</dbReference>
<evidence type="ECO:0000256" key="6">
    <source>
        <dbReference type="ARBA" id="ARBA00023016"/>
    </source>
</evidence>
<feature type="domain" description="DAGKc" evidence="8">
    <location>
        <begin position="81"/>
        <end position="238"/>
    </location>
</feature>
<evidence type="ECO:0000313" key="9">
    <source>
        <dbReference type="EMBL" id="GJM87085.1"/>
    </source>
</evidence>
<gene>
    <name evidence="9" type="primary">ga03003</name>
    <name evidence="9" type="ORF">PR202_ga03003</name>
</gene>
<evidence type="ECO:0000256" key="1">
    <source>
        <dbReference type="ARBA" id="ARBA00009280"/>
    </source>
</evidence>
<dbReference type="InterPro" id="IPR000756">
    <property type="entry name" value="Diacylglycerol_kin_accessory"/>
</dbReference>
<keyword evidence="6" id="KW-0346">Stress response</keyword>
<dbReference type="InterPro" id="IPR001206">
    <property type="entry name" value="Diacylglycerol_kinase_cat_dom"/>
</dbReference>
<keyword evidence="4 7" id="KW-0418">Kinase</keyword>
<evidence type="ECO:0000256" key="3">
    <source>
        <dbReference type="ARBA" id="ARBA00022741"/>
    </source>
</evidence>
<dbReference type="SMART" id="SM00045">
    <property type="entry name" value="DAGKa"/>
    <property type="match status" value="1"/>
</dbReference>
<dbReference type="SUPFAM" id="SSF111331">
    <property type="entry name" value="NAD kinase/diacylglycerol kinase-like"/>
    <property type="match status" value="1"/>
</dbReference>
<name>A0AAV5BMZ2_ELECO</name>
<keyword evidence="10" id="KW-1185">Reference proteome</keyword>
<proteinExistence type="inferred from homology"/>
<dbReference type="FunFam" id="3.40.50.10330:FF:000023">
    <property type="entry name" value="diacylglycerol kinase"/>
    <property type="match status" value="1"/>
</dbReference>
<reference evidence="9" key="1">
    <citation type="journal article" date="2018" name="DNA Res.">
        <title>Multiple hybrid de novo genome assembly of finger millet, an orphan allotetraploid crop.</title>
        <authorList>
            <person name="Hatakeyama M."/>
            <person name="Aluri S."/>
            <person name="Balachadran M.T."/>
            <person name="Sivarajan S.R."/>
            <person name="Patrignani A."/>
            <person name="Gruter S."/>
            <person name="Poveda L."/>
            <person name="Shimizu-Inatsugi R."/>
            <person name="Baeten J."/>
            <person name="Francoijs K.J."/>
            <person name="Nataraja K.N."/>
            <person name="Reddy Y.A.N."/>
            <person name="Phadnis S."/>
            <person name="Ravikumar R.L."/>
            <person name="Schlapbach R."/>
            <person name="Sreeman S.M."/>
            <person name="Shimizu K.K."/>
        </authorList>
    </citation>
    <scope>NUCLEOTIDE SEQUENCE</scope>
</reference>
<comment type="caution">
    <text evidence="9">The sequence shown here is derived from an EMBL/GenBank/DDBJ whole genome shotgun (WGS) entry which is preliminary data.</text>
</comment>
<dbReference type="GO" id="GO:0007200">
    <property type="term" value="P:phospholipase C-activating G protein-coupled receptor signaling pathway"/>
    <property type="evidence" value="ECO:0007669"/>
    <property type="project" value="InterPro"/>
</dbReference>